<keyword evidence="2" id="KW-1185">Reference proteome</keyword>
<dbReference type="AlphaFoldDB" id="A0A8T1S5X7"/>
<sequence>MRISFSEPSFSRYIKEVLDVRGKEFEQLEKQTEQRQAFLDLCCYIMDILNVDIGAMKQSVDGKQSIKDQMQVKKYSINGKEESEGLQSHPFAKHDDMVRKIHTLQESQFFWKLWKLKAELAKNDFPDKALLSLDDVQENIYIPAMVDFQSTYLALKDFSISLGDTERQFGELLTDEKQLIKEFKIMEKSEGRPGSKSEWAEAAVVKINIYLKLSTVVKTAKMIDELRRILGLSGDFQLLDDLTKYVSRTLINIIRATG</sequence>
<comment type="caution">
    <text evidence="1">The sequence shown here is derived from an EMBL/GenBank/DDBJ whole genome shotgun (WGS) entry which is preliminary data.</text>
</comment>
<evidence type="ECO:0000313" key="1">
    <source>
        <dbReference type="EMBL" id="KAG6924075.1"/>
    </source>
</evidence>
<evidence type="ECO:0000313" key="2">
    <source>
        <dbReference type="Proteomes" id="UP000765507"/>
    </source>
</evidence>
<reference evidence="1 2" key="1">
    <citation type="journal article" date="2020" name="G3 (Bethesda)">
        <title>Draft Genome of the Common Snapping Turtle, Chelydra serpentina, a Model for Phenotypic Plasticity in Reptiles.</title>
        <authorList>
            <person name="Das D."/>
            <person name="Singh S.K."/>
            <person name="Bierstedt J."/>
            <person name="Erickson A."/>
            <person name="Galli G.L.J."/>
            <person name="Crossley D.A. 2nd"/>
            <person name="Rhen T."/>
        </authorList>
    </citation>
    <scope>NUCLEOTIDE SEQUENCE [LARGE SCALE GENOMIC DNA]</scope>
    <source>
        <strain evidence="1">KW</strain>
    </source>
</reference>
<proteinExistence type="predicted"/>
<name>A0A8T1S5X7_CHESE</name>
<protein>
    <submittedName>
        <fullName evidence="1">Ring finger protein 213</fullName>
    </submittedName>
</protein>
<gene>
    <name evidence="1" type="ORF">G0U57_018335</name>
</gene>
<dbReference type="OrthoDB" id="10338029at2759"/>
<dbReference type="Proteomes" id="UP000765507">
    <property type="component" value="Unassembled WGS sequence"/>
</dbReference>
<organism evidence="1 2">
    <name type="scientific">Chelydra serpentina</name>
    <name type="common">Snapping turtle</name>
    <name type="synonym">Testudo serpentina</name>
    <dbReference type="NCBI Taxonomy" id="8475"/>
    <lineage>
        <taxon>Eukaryota</taxon>
        <taxon>Metazoa</taxon>
        <taxon>Chordata</taxon>
        <taxon>Craniata</taxon>
        <taxon>Vertebrata</taxon>
        <taxon>Euteleostomi</taxon>
        <taxon>Archelosauria</taxon>
        <taxon>Testudinata</taxon>
        <taxon>Testudines</taxon>
        <taxon>Cryptodira</taxon>
        <taxon>Durocryptodira</taxon>
        <taxon>Americhelydia</taxon>
        <taxon>Chelydroidea</taxon>
        <taxon>Chelydridae</taxon>
        <taxon>Chelydra</taxon>
    </lineage>
</organism>
<accession>A0A8T1S5X7</accession>
<dbReference type="EMBL" id="JAHGAV010000669">
    <property type="protein sequence ID" value="KAG6924075.1"/>
    <property type="molecule type" value="Genomic_DNA"/>
</dbReference>